<reference evidence="1" key="1">
    <citation type="journal article" date="2014" name="Int. J. Syst. Evol. Microbiol.">
        <title>Complete genome sequence of Corynebacterium casei LMG S-19264T (=DSM 44701T), isolated from a smear-ripened cheese.</title>
        <authorList>
            <consortium name="US DOE Joint Genome Institute (JGI-PGF)"/>
            <person name="Walter F."/>
            <person name="Albersmeier A."/>
            <person name="Kalinowski J."/>
            <person name="Ruckert C."/>
        </authorList>
    </citation>
    <scope>NUCLEOTIDE SEQUENCE</scope>
    <source>
        <strain evidence="1">KCTC 42650</strain>
    </source>
</reference>
<dbReference type="SUPFAM" id="SSF52540">
    <property type="entry name" value="P-loop containing nucleoside triphosphate hydrolases"/>
    <property type="match status" value="1"/>
</dbReference>
<comment type="caution">
    <text evidence="1">The sequence shown here is derived from an EMBL/GenBank/DDBJ whole genome shotgun (WGS) entry which is preliminary data.</text>
</comment>
<name>A0A8J3M9F1_9RHOB</name>
<reference evidence="1" key="2">
    <citation type="submission" date="2020-09" db="EMBL/GenBank/DDBJ databases">
        <authorList>
            <person name="Sun Q."/>
            <person name="Kim S."/>
        </authorList>
    </citation>
    <scope>NUCLEOTIDE SEQUENCE</scope>
    <source>
        <strain evidence="1">KCTC 42650</strain>
    </source>
</reference>
<evidence type="ECO:0000313" key="1">
    <source>
        <dbReference type="EMBL" id="GHF65948.1"/>
    </source>
</evidence>
<gene>
    <name evidence="1" type="ORF">GCM10017056_41450</name>
</gene>
<dbReference type="InterPro" id="IPR027417">
    <property type="entry name" value="P-loop_NTPase"/>
</dbReference>
<dbReference type="EMBL" id="BNCJ01000017">
    <property type="protein sequence ID" value="GHF65948.1"/>
    <property type="molecule type" value="Genomic_DNA"/>
</dbReference>
<dbReference type="Proteomes" id="UP000626220">
    <property type="component" value="Unassembled WGS sequence"/>
</dbReference>
<keyword evidence="2" id="KW-1185">Reference proteome</keyword>
<sequence>MTTPNAGTRRPRIVIAGEFSAGKTRLLNGIVGRAILPSHVVSTSLPPMWLKGGEGDPLRHDTAGTWYELTEFDAIDVIATKFCVLHSDAPVLEHFDLIDTPGNSDPNIPAECWERMIPYADMVIWCSNANQAWRQSEKSVWEEMPERLRRHSVMVLTHADQIPDETARDKVQRRVRREAGEYFQRIEMLSALDAEGIAAFAQRLLEDVQGIEELGGAEAPDFNPARVMPEVLATGRDVRRPRGKVIVPRRMMRTAS</sequence>
<evidence type="ECO:0008006" key="3">
    <source>
        <dbReference type="Google" id="ProtNLM"/>
    </source>
</evidence>
<proteinExistence type="predicted"/>
<dbReference type="AlphaFoldDB" id="A0A8J3M9F1"/>
<organism evidence="1 2">
    <name type="scientific">Seohaeicola zhoushanensis</name>
    <dbReference type="NCBI Taxonomy" id="1569283"/>
    <lineage>
        <taxon>Bacteria</taxon>
        <taxon>Pseudomonadati</taxon>
        <taxon>Pseudomonadota</taxon>
        <taxon>Alphaproteobacteria</taxon>
        <taxon>Rhodobacterales</taxon>
        <taxon>Roseobacteraceae</taxon>
        <taxon>Seohaeicola</taxon>
    </lineage>
</organism>
<protein>
    <recommendedName>
        <fullName evidence="3">Dynamin family protein</fullName>
    </recommendedName>
</protein>
<accession>A0A8J3M9F1</accession>
<dbReference type="Gene3D" id="3.40.50.300">
    <property type="entry name" value="P-loop containing nucleotide triphosphate hydrolases"/>
    <property type="match status" value="1"/>
</dbReference>
<evidence type="ECO:0000313" key="2">
    <source>
        <dbReference type="Proteomes" id="UP000626220"/>
    </source>
</evidence>
<dbReference type="RefSeq" id="WP_189682036.1">
    <property type="nucleotide sequence ID" value="NZ_BNCJ01000017.1"/>
</dbReference>